<dbReference type="EMBL" id="DSEU01000047">
    <property type="protein sequence ID" value="HEM67349.1"/>
    <property type="molecule type" value="Genomic_DNA"/>
</dbReference>
<reference evidence="2" key="1">
    <citation type="journal article" date="2020" name="mSystems">
        <title>Genome- and Community-Level Interaction Insights into Carbon Utilization and Element Cycling Functions of Hydrothermarchaeota in Hydrothermal Sediment.</title>
        <authorList>
            <person name="Zhou Z."/>
            <person name="Liu Y."/>
            <person name="Xu W."/>
            <person name="Pan J."/>
            <person name="Luo Z.H."/>
            <person name="Li M."/>
        </authorList>
    </citation>
    <scope>NUCLEOTIDE SEQUENCE [LARGE SCALE GENOMIC DNA]</scope>
    <source>
        <strain evidence="2">SpSt-125</strain>
    </source>
</reference>
<feature type="region of interest" description="Disordered" evidence="1">
    <location>
        <begin position="1"/>
        <end position="29"/>
    </location>
</feature>
<gene>
    <name evidence="2" type="ORF">ENO26_07290</name>
</gene>
<dbReference type="AlphaFoldDB" id="A0A7J2U451"/>
<evidence type="ECO:0000256" key="1">
    <source>
        <dbReference type="SAM" id="MobiDB-lite"/>
    </source>
</evidence>
<evidence type="ECO:0000313" key="2">
    <source>
        <dbReference type="EMBL" id="HEM67349.1"/>
    </source>
</evidence>
<name>A0A7J2U451_9CREN</name>
<organism evidence="2">
    <name type="scientific">Ignisphaera aggregans</name>
    <dbReference type="NCBI Taxonomy" id="334771"/>
    <lineage>
        <taxon>Archaea</taxon>
        <taxon>Thermoproteota</taxon>
        <taxon>Thermoprotei</taxon>
        <taxon>Desulfurococcales</taxon>
        <taxon>Desulfurococcaceae</taxon>
        <taxon>Ignisphaera</taxon>
    </lineage>
</organism>
<comment type="caution">
    <text evidence="2">The sequence shown here is derived from an EMBL/GenBank/DDBJ whole genome shotgun (WGS) entry which is preliminary data.</text>
</comment>
<sequence length="78" mass="8607">MRGFGVKWSPDSPGSDAMKTRTEPGNPGARKIYPNCLQLFTSDCPRETLEESIATAKTIGRIVTLEGAYKIFTQKQIT</sequence>
<accession>A0A7J2U451</accession>
<proteinExistence type="predicted"/>
<protein>
    <submittedName>
        <fullName evidence="2">Uncharacterized protein</fullName>
    </submittedName>
</protein>